<feature type="compositionally biased region" description="Basic and acidic residues" evidence="1">
    <location>
        <begin position="312"/>
        <end position="345"/>
    </location>
</feature>
<feature type="signal peptide" evidence="2">
    <location>
        <begin position="1"/>
        <end position="23"/>
    </location>
</feature>
<dbReference type="RefSeq" id="WP_013023240.1">
    <property type="nucleotide sequence ID" value="NC_013949.1"/>
</dbReference>
<proteinExistence type="predicted"/>
<evidence type="ECO:0000256" key="2">
    <source>
        <dbReference type="SAM" id="SignalP"/>
    </source>
</evidence>
<dbReference type="AlphaFoldDB" id="D3UI44"/>
<keyword evidence="2" id="KW-0732">Signal</keyword>
<dbReference type="STRING" id="679897.HMU09100"/>
<feature type="region of interest" description="Disordered" evidence="1">
    <location>
        <begin position="306"/>
        <end position="345"/>
    </location>
</feature>
<keyword evidence="4" id="KW-1185">Reference proteome</keyword>
<evidence type="ECO:0000313" key="3">
    <source>
        <dbReference type="EMBL" id="CBG40167.1"/>
    </source>
</evidence>
<feature type="chain" id="PRO_5003051535" description="Outer membrane protein" evidence="2">
    <location>
        <begin position="24"/>
        <end position="345"/>
    </location>
</feature>
<dbReference type="HOGENOM" id="CLU_942573_0_0_7"/>
<organism evidence="3 4">
    <name type="scientific">Helicobacter mustelae (strain ATCC 43772 / CCUG 25715 / CIP 103759 / LMG 18044 / NCTC 12198 / R85-136P)</name>
    <name type="common">Campylobacter mustelae</name>
    <dbReference type="NCBI Taxonomy" id="679897"/>
    <lineage>
        <taxon>Bacteria</taxon>
        <taxon>Pseudomonadati</taxon>
        <taxon>Campylobacterota</taxon>
        <taxon>Epsilonproteobacteria</taxon>
        <taxon>Campylobacterales</taxon>
        <taxon>Helicobacteraceae</taxon>
        <taxon>Helicobacter</taxon>
    </lineage>
</organism>
<accession>D3UI44</accession>
<dbReference type="Proteomes" id="UP000001522">
    <property type="component" value="Chromosome"/>
</dbReference>
<evidence type="ECO:0000313" key="4">
    <source>
        <dbReference type="Proteomes" id="UP000001522"/>
    </source>
</evidence>
<sequence length="345" mass="39946">MKRHCFLLRFLSGFLFGVFCLVAKEKTKSVDDLTLDREKEGFDVAFEYLNINFSSTSIKNQTPYAKFSNTNFKGISQLIAESSLLFHANYYAKNFVIFNQISSQYGHNILYPTNAPRIDNTTVDGIIFSTDYTQKLWNFERALGGCSLGPYVQFYYETQLFRIPNINRTQILHLGTGWKIFDGKYIKSLYVNFFGEQNLTYVHPVQNLGYNIGLRMQYPFKDNAKLVGMFSFTHYVYNNYPMAFKPQYFLEFKTRLETAIFKYVSVAPFINFYLLKGQFIKHAATNLMLGVSLSYGQTYISAKAPKSLKPAMKQEPKKEESKENPKKEEIKKENSKKGSQKEQAT</sequence>
<dbReference type="KEGG" id="hms:HMU09100"/>
<gene>
    <name evidence="3" type="ordered locus">HMU09100</name>
</gene>
<reference evidence="3 4" key="1">
    <citation type="journal article" date="2010" name="BMC Genomics">
        <title>Comparative genomics and proteomics of Helicobacter mustelae, an ulcerogenic and carcinogenic gastric pathogen.</title>
        <authorList>
            <person name="O'Toole P.W."/>
            <person name="Snelling W.J."/>
            <person name="Canchaya C."/>
            <person name="Forde B.M."/>
            <person name="Hardie K.R."/>
            <person name="Josenhans C."/>
            <person name="Graham R.L.J."/>
            <person name="McMullan G."/>
            <person name="Parkhill J."/>
            <person name="Belda E."/>
            <person name="Bentley S.D."/>
        </authorList>
    </citation>
    <scope>NUCLEOTIDE SEQUENCE [LARGE SCALE GENOMIC DNA]</scope>
    <source>
        <strain evidence="4">ATCC 43772 / LMG 18044 / NCTC 12198 / 12198</strain>
    </source>
</reference>
<evidence type="ECO:0000256" key="1">
    <source>
        <dbReference type="SAM" id="MobiDB-lite"/>
    </source>
</evidence>
<name>D3UI44_HELM1</name>
<evidence type="ECO:0008006" key="5">
    <source>
        <dbReference type="Google" id="ProtNLM"/>
    </source>
</evidence>
<protein>
    <recommendedName>
        <fullName evidence="5">Outer membrane protein</fullName>
    </recommendedName>
</protein>
<dbReference type="EMBL" id="FN555004">
    <property type="protein sequence ID" value="CBG40167.1"/>
    <property type="molecule type" value="Genomic_DNA"/>
</dbReference>